<name>A0A5K4F763_SCHMA</name>
<proteinExistence type="predicted"/>
<dbReference type="Proteomes" id="UP000008854">
    <property type="component" value="Unassembled WGS sequence"/>
</dbReference>
<accession>A0A5K4F763</accession>
<reference evidence="1" key="1">
    <citation type="journal article" date="2012" name="PLoS Negl. Trop. Dis.">
        <title>A systematically improved high quality genome and transcriptome of the human blood fluke Schistosoma mansoni.</title>
        <authorList>
            <person name="Protasio A.V."/>
            <person name="Tsai I.J."/>
            <person name="Babbage A."/>
            <person name="Nichol S."/>
            <person name="Hunt M."/>
            <person name="Aslett M.A."/>
            <person name="De Silva N."/>
            <person name="Velarde G.S."/>
            <person name="Anderson T.J."/>
            <person name="Clark R.C."/>
            <person name="Davidson C."/>
            <person name="Dillon G.P."/>
            <person name="Holroyd N.E."/>
            <person name="LoVerde P.T."/>
            <person name="Lloyd C."/>
            <person name="McQuillan J."/>
            <person name="Oliveira G."/>
            <person name="Otto T.D."/>
            <person name="Parker-Manuel S.J."/>
            <person name="Quail M.A."/>
            <person name="Wilson R.A."/>
            <person name="Zerlotini A."/>
            <person name="Dunne D.W."/>
            <person name="Berriman M."/>
        </authorList>
    </citation>
    <scope>NUCLEOTIDE SEQUENCE [LARGE SCALE GENOMIC DNA]</scope>
    <source>
        <strain evidence="1">Puerto Rican</strain>
    </source>
</reference>
<sequence>MPSNCHVGQTVIDDSLNNHCSTTQYESSFEEVKIANLETMHVVTCVHKVKLFIYFIYCPELKIISYILYYL</sequence>
<organism evidence="1 2">
    <name type="scientific">Schistosoma mansoni</name>
    <name type="common">Blood fluke</name>
    <dbReference type="NCBI Taxonomy" id="6183"/>
    <lineage>
        <taxon>Eukaryota</taxon>
        <taxon>Metazoa</taxon>
        <taxon>Spiralia</taxon>
        <taxon>Lophotrochozoa</taxon>
        <taxon>Platyhelminthes</taxon>
        <taxon>Trematoda</taxon>
        <taxon>Digenea</taxon>
        <taxon>Strigeidida</taxon>
        <taxon>Schistosomatoidea</taxon>
        <taxon>Schistosomatidae</taxon>
        <taxon>Schistosoma</taxon>
    </lineage>
</organism>
<dbReference type="AlphaFoldDB" id="A0A5K4F763"/>
<evidence type="ECO:0000313" key="2">
    <source>
        <dbReference type="WBParaSite" id="Smp_328640.1"/>
    </source>
</evidence>
<reference evidence="2" key="2">
    <citation type="submission" date="2019-11" db="UniProtKB">
        <authorList>
            <consortium name="WormBaseParasite"/>
        </authorList>
    </citation>
    <scope>IDENTIFICATION</scope>
    <source>
        <strain evidence="2">Puerto Rican</strain>
    </source>
</reference>
<dbReference type="WBParaSite" id="Smp_328640.1">
    <property type="protein sequence ID" value="Smp_328640.1"/>
    <property type="gene ID" value="Smp_328640"/>
</dbReference>
<evidence type="ECO:0000313" key="1">
    <source>
        <dbReference type="Proteomes" id="UP000008854"/>
    </source>
</evidence>
<keyword evidence="1" id="KW-1185">Reference proteome</keyword>
<protein>
    <submittedName>
        <fullName evidence="2">Ovule protein</fullName>
    </submittedName>
</protein>
<dbReference type="InParanoid" id="A0A5K4F763"/>